<proteinExistence type="predicted"/>
<feature type="non-terminal residue" evidence="1">
    <location>
        <position position="90"/>
    </location>
</feature>
<gene>
    <name evidence="1" type="ORF">GM536_14160</name>
</gene>
<sequence>VNDKTFDSSKDLVDYVNSQQLGDTVKVTYEEDGKVKSAEGKIITLENGKNGIGIGLIDRTEVTSDVPIRFSTAGIGGPSAGLMFSLAIYT</sequence>
<evidence type="ECO:0000313" key="1">
    <source>
        <dbReference type="EMBL" id="MTW00150.1"/>
    </source>
</evidence>
<dbReference type="Proteomes" id="UP000437160">
    <property type="component" value="Unassembled WGS sequence"/>
</dbReference>
<name>A0A6I3V086_STREE</name>
<comment type="caution">
    <text evidence="1">The sequence shown here is derived from an EMBL/GenBank/DDBJ whole genome shotgun (WGS) entry which is preliminary data.</text>
</comment>
<dbReference type="AlphaFoldDB" id="A0A6I3V086"/>
<dbReference type="Gene3D" id="2.30.42.10">
    <property type="match status" value="1"/>
</dbReference>
<accession>A0A6I3V086</accession>
<feature type="non-terminal residue" evidence="1">
    <location>
        <position position="1"/>
    </location>
</feature>
<evidence type="ECO:0000313" key="2">
    <source>
        <dbReference type="Proteomes" id="UP000437160"/>
    </source>
</evidence>
<dbReference type="EMBL" id="WNIA01000751">
    <property type="protein sequence ID" value="MTW00150.1"/>
    <property type="molecule type" value="Genomic_DNA"/>
</dbReference>
<protein>
    <submittedName>
        <fullName evidence="1">Peptidase S16</fullName>
    </submittedName>
</protein>
<reference evidence="1 2" key="1">
    <citation type="submission" date="2019-11" db="EMBL/GenBank/DDBJ databases">
        <title>Growth characteristics of pneumococcus vary with the chemical composition of the capsule and with environmental conditions.</title>
        <authorList>
            <person name="Tothpal A."/>
            <person name="Desobry K."/>
            <person name="Joshi S."/>
            <person name="Wyllie A.L."/>
            <person name="Weinberger D.M."/>
        </authorList>
    </citation>
    <scope>NUCLEOTIDE SEQUENCE [LARGE SCALE GENOMIC DNA]</scope>
    <source>
        <strain evidence="2">pnumococcus19F</strain>
    </source>
</reference>
<organism evidence="1 2">
    <name type="scientific">Streptococcus pneumoniae</name>
    <dbReference type="NCBI Taxonomy" id="1313"/>
    <lineage>
        <taxon>Bacteria</taxon>
        <taxon>Bacillati</taxon>
        <taxon>Bacillota</taxon>
        <taxon>Bacilli</taxon>
        <taxon>Lactobacillales</taxon>
        <taxon>Streptococcaceae</taxon>
        <taxon>Streptococcus</taxon>
    </lineage>
</organism>
<dbReference type="InterPro" id="IPR036034">
    <property type="entry name" value="PDZ_sf"/>
</dbReference>